<dbReference type="InterPro" id="IPR046869">
    <property type="entry name" value="SLM1/RGC1-like_PH"/>
</dbReference>
<dbReference type="InterPro" id="IPR011993">
    <property type="entry name" value="PH-like_dom_sf"/>
</dbReference>
<evidence type="ECO:0008006" key="7">
    <source>
        <dbReference type="Google" id="ProtNLM"/>
    </source>
</evidence>
<gene>
    <name evidence="5" type="ORF">SPPG_00405</name>
</gene>
<keyword evidence="1" id="KW-0597">Phosphoprotein</keyword>
<dbReference type="Gene3D" id="1.20.1270.60">
    <property type="entry name" value="Arfaptin homology (AH) domain/BAR domain"/>
    <property type="match status" value="1"/>
</dbReference>
<accession>A0A0L0HV02</accession>
<dbReference type="PANTHER" id="PTHR31941">
    <property type="entry name" value="CYTOSKELETAL SIGNALING PROTEIN SLM1"/>
    <property type="match status" value="1"/>
</dbReference>
<feature type="region of interest" description="Disordered" evidence="2">
    <location>
        <begin position="614"/>
        <end position="641"/>
    </location>
</feature>
<dbReference type="OrthoDB" id="5598057at2759"/>
<name>A0A0L0HV02_SPIPD</name>
<dbReference type="InterPro" id="IPR027267">
    <property type="entry name" value="AH/BAR_dom_sf"/>
</dbReference>
<dbReference type="InterPro" id="IPR046868">
    <property type="entry name" value="BAR_4"/>
</dbReference>
<proteinExistence type="predicted"/>
<keyword evidence="6" id="KW-1185">Reference proteome</keyword>
<sequence length="681" mass="74760">MMATTRVSHDGQAPSVVPNGEVGIASTIQQRAPYADNPTLGLVPLSATEIFLQRLTGWSQLVKRLINQFEMVVDHQKRLAEAYGRCAKEFAAPVKTKEGDDVFGGEETTQLLFRSIQQSHQKTAQENTEAAAMIETHVVPTLRALLADLRKKASDADREWVGLDKELLRDKDLYVKLTSQLKLSLSKHHGETAESGEKESIVVKDPWAANINIKRHITNCIYKQEHYRQVLLSQQEHFATFEQSIVQTLRITLSTFFDWQSKDLASTQDTFKRLKATLHTLDPVKDWAEFTQRHADRIVEKDVPVVKESEVVYEGRDDPLVSAHKEGLMYRRDTGMKFGFRKNWKETLVVVTAAGYLHALPPAQSAQQQSQQDGEEAKTEPELSVYLPDCMIGPLMMNEKEPEEFVVQEKTAGLFGGERRHKFKGANMDQSAMWWGYLSERVRTTRNRVDMHPTSPSPQIPSSTARRASLDVNPAARQSTSGGIAVDPLAGSAVATSAATASTAARPKRDPLGVGTAKSISKPVRLSAQPQPVQPTHAVTAVAAESALQNTSGDQIKTSSDDDDDTPLGLSIKIPSQEQKHDEPAPSVQFQTESAKLKLSLTEQMEKALSSAVKEEDDLSSPAHTFGADPWGNPTDLWGSSASLADSFAESAGNASLSSAMARAARLGELEDEDLGGSAWA</sequence>
<feature type="domain" description="SLM1/RGC1-like PH" evidence="3">
    <location>
        <begin position="313"/>
        <end position="409"/>
    </location>
</feature>
<evidence type="ECO:0000256" key="1">
    <source>
        <dbReference type="ARBA" id="ARBA00022553"/>
    </source>
</evidence>
<dbReference type="InParanoid" id="A0A0L0HV02"/>
<evidence type="ECO:0000313" key="6">
    <source>
        <dbReference type="Proteomes" id="UP000053201"/>
    </source>
</evidence>
<evidence type="ECO:0000313" key="5">
    <source>
        <dbReference type="EMBL" id="KND04694.1"/>
    </source>
</evidence>
<dbReference type="STRING" id="645134.A0A0L0HV02"/>
<feature type="region of interest" description="Disordered" evidence="2">
    <location>
        <begin position="498"/>
        <end position="536"/>
    </location>
</feature>
<reference evidence="5 6" key="1">
    <citation type="submission" date="2009-08" db="EMBL/GenBank/DDBJ databases">
        <title>The Genome Sequence of Spizellomyces punctatus strain DAOM BR117.</title>
        <authorList>
            <consortium name="The Broad Institute Genome Sequencing Platform"/>
            <person name="Russ C."/>
            <person name="Cuomo C."/>
            <person name="Shea T."/>
            <person name="Young S.K."/>
            <person name="Zeng Q."/>
            <person name="Koehrsen M."/>
            <person name="Haas B."/>
            <person name="Borodovsky M."/>
            <person name="Guigo R."/>
            <person name="Alvarado L."/>
            <person name="Berlin A."/>
            <person name="Bochicchio J."/>
            <person name="Borenstein D."/>
            <person name="Chapman S."/>
            <person name="Chen Z."/>
            <person name="Engels R."/>
            <person name="Freedman E."/>
            <person name="Gellesch M."/>
            <person name="Goldberg J."/>
            <person name="Griggs A."/>
            <person name="Gujja S."/>
            <person name="Heiman D."/>
            <person name="Hepburn T."/>
            <person name="Howarth C."/>
            <person name="Jen D."/>
            <person name="Larson L."/>
            <person name="Lewis B."/>
            <person name="Mehta T."/>
            <person name="Park D."/>
            <person name="Pearson M."/>
            <person name="Roberts A."/>
            <person name="Saif S."/>
            <person name="Shenoy N."/>
            <person name="Sisk P."/>
            <person name="Stolte C."/>
            <person name="Sykes S."/>
            <person name="Thomson T."/>
            <person name="Walk T."/>
            <person name="White J."/>
            <person name="Yandava C."/>
            <person name="Burger G."/>
            <person name="Gray M.W."/>
            <person name="Holland P.W.H."/>
            <person name="King N."/>
            <person name="Lang F.B.F."/>
            <person name="Roger A.J."/>
            <person name="Ruiz-Trillo I."/>
            <person name="Lander E."/>
            <person name="Nusbaum C."/>
        </authorList>
    </citation>
    <scope>NUCLEOTIDE SEQUENCE [LARGE SCALE GENOMIC DNA]</scope>
    <source>
        <strain evidence="5 6">DAOM BR117</strain>
    </source>
</reference>
<feature type="region of interest" description="Disordered" evidence="2">
    <location>
        <begin position="549"/>
        <end position="591"/>
    </location>
</feature>
<feature type="region of interest" description="Disordered" evidence="2">
    <location>
        <begin position="362"/>
        <end position="381"/>
    </location>
</feature>
<dbReference type="Gene3D" id="2.30.29.30">
    <property type="entry name" value="Pleckstrin-homology domain (PH domain)/Phosphotyrosine-binding domain (PTB)"/>
    <property type="match status" value="1"/>
</dbReference>
<dbReference type="Pfam" id="PF20400">
    <property type="entry name" value="BAR_4"/>
    <property type="match status" value="1"/>
</dbReference>
<feature type="region of interest" description="Disordered" evidence="2">
    <location>
        <begin position="449"/>
        <end position="486"/>
    </location>
</feature>
<evidence type="ECO:0000259" key="3">
    <source>
        <dbReference type="Pfam" id="PF20399"/>
    </source>
</evidence>
<dbReference type="Proteomes" id="UP000053201">
    <property type="component" value="Unassembled WGS sequence"/>
</dbReference>
<dbReference type="PANTHER" id="PTHR31941:SF1">
    <property type="entry name" value="CYTOSKELETAL SIGNALING PROTEIN SLM1"/>
    <property type="match status" value="1"/>
</dbReference>
<dbReference type="FunCoup" id="A0A0L0HV02">
    <property type="interactions" value="26"/>
</dbReference>
<feature type="compositionally biased region" description="Low complexity" evidence="2">
    <location>
        <begin position="362"/>
        <end position="372"/>
    </location>
</feature>
<dbReference type="SUPFAM" id="SSF103657">
    <property type="entry name" value="BAR/IMD domain-like"/>
    <property type="match status" value="1"/>
</dbReference>
<organism evidence="5 6">
    <name type="scientific">Spizellomyces punctatus (strain DAOM BR117)</name>
    <dbReference type="NCBI Taxonomy" id="645134"/>
    <lineage>
        <taxon>Eukaryota</taxon>
        <taxon>Fungi</taxon>
        <taxon>Fungi incertae sedis</taxon>
        <taxon>Chytridiomycota</taxon>
        <taxon>Chytridiomycota incertae sedis</taxon>
        <taxon>Chytridiomycetes</taxon>
        <taxon>Spizellomycetales</taxon>
        <taxon>Spizellomycetaceae</taxon>
        <taxon>Spizellomyces</taxon>
    </lineage>
</organism>
<dbReference type="EMBL" id="KQ257450">
    <property type="protein sequence ID" value="KND04694.1"/>
    <property type="molecule type" value="Genomic_DNA"/>
</dbReference>
<dbReference type="VEuPathDB" id="FungiDB:SPPG_00405"/>
<dbReference type="RefSeq" id="XP_016612733.1">
    <property type="nucleotide sequence ID" value="XM_016748733.1"/>
</dbReference>
<dbReference type="GeneID" id="27684134"/>
<feature type="domain" description="SLM1/RGC1-like BAR-like" evidence="4">
    <location>
        <begin position="112"/>
        <end position="294"/>
    </location>
</feature>
<dbReference type="Pfam" id="PF20399">
    <property type="entry name" value="PH_20"/>
    <property type="match status" value="1"/>
</dbReference>
<dbReference type="OMA" id="KVGNAFH"/>
<dbReference type="eggNOG" id="ENOG502QRAF">
    <property type="taxonomic scope" value="Eukaryota"/>
</dbReference>
<evidence type="ECO:0000256" key="2">
    <source>
        <dbReference type="SAM" id="MobiDB-lite"/>
    </source>
</evidence>
<protein>
    <recommendedName>
        <fullName evidence="7">PH domain-containing protein</fullName>
    </recommendedName>
</protein>
<dbReference type="AlphaFoldDB" id="A0A0L0HV02"/>
<evidence type="ECO:0000259" key="4">
    <source>
        <dbReference type="Pfam" id="PF20400"/>
    </source>
</evidence>